<feature type="transmembrane region" description="Helical" evidence="7">
    <location>
        <begin position="52"/>
        <end position="75"/>
    </location>
</feature>
<dbReference type="Proteomes" id="UP000484164">
    <property type="component" value="Unassembled WGS sequence"/>
</dbReference>
<comment type="similarity">
    <text evidence="2">Belongs to the DoxX family.</text>
</comment>
<feature type="transmembrane region" description="Helical" evidence="7">
    <location>
        <begin position="110"/>
        <end position="130"/>
    </location>
</feature>
<keyword evidence="3" id="KW-1003">Cell membrane</keyword>
<organism evidence="8 9">
    <name type="scientific">Phaeocystidibacter marisrubri</name>
    <dbReference type="NCBI Taxonomy" id="1577780"/>
    <lineage>
        <taxon>Bacteria</taxon>
        <taxon>Pseudomonadati</taxon>
        <taxon>Bacteroidota</taxon>
        <taxon>Flavobacteriia</taxon>
        <taxon>Flavobacteriales</taxon>
        <taxon>Phaeocystidibacteraceae</taxon>
        <taxon>Phaeocystidibacter</taxon>
    </lineage>
</organism>
<comment type="caution">
    <text evidence="8">The sequence shown here is derived from an EMBL/GenBank/DDBJ whole genome shotgun (WGS) entry which is preliminary data.</text>
</comment>
<keyword evidence="6 7" id="KW-0472">Membrane</keyword>
<keyword evidence="5 7" id="KW-1133">Transmembrane helix</keyword>
<dbReference type="Pfam" id="PF07681">
    <property type="entry name" value="DoxX"/>
    <property type="match status" value="1"/>
</dbReference>
<dbReference type="PANTHER" id="PTHR33452:SF1">
    <property type="entry name" value="INNER MEMBRANE PROTEIN YPHA-RELATED"/>
    <property type="match status" value="1"/>
</dbReference>
<dbReference type="RefSeq" id="WP_151693280.1">
    <property type="nucleotide sequence ID" value="NZ_BMGX01000001.1"/>
</dbReference>
<evidence type="ECO:0000256" key="2">
    <source>
        <dbReference type="ARBA" id="ARBA00006679"/>
    </source>
</evidence>
<keyword evidence="9" id="KW-1185">Reference proteome</keyword>
<protein>
    <submittedName>
        <fullName evidence="8">DoxX family protein</fullName>
    </submittedName>
</protein>
<evidence type="ECO:0000256" key="6">
    <source>
        <dbReference type="ARBA" id="ARBA00023136"/>
    </source>
</evidence>
<dbReference type="PANTHER" id="PTHR33452">
    <property type="entry name" value="OXIDOREDUCTASE CATD-RELATED"/>
    <property type="match status" value="1"/>
</dbReference>
<dbReference type="InterPro" id="IPR051907">
    <property type="entry name" value="DoxX-like_oxidoreductase"/>
</dbReference>
<proteinExistence type="inferred from homology"/>
<gene>
    <name evidence="8" type="ORF">F8C82_09135</name>
</gene>
<dbReference type="AlphaFoldDB" id="A0A6L3ZDD7"/>
<accession>A0A6L3ZDD7</accession>
<evidence type="ECO:0000256" key="1">
    <source>
        <dbReference type="ARBA" id="ARBA00004651"/>
    </source>
</evidence>
<evidence type="ECO:0000256" key="4">
    <source>
        <dbReference type="ARBA" id="ARBA00022692"/>
    </source>
</evidence>
<sequence>MKFFKEVKSHSKGVDFSILILRLTFGGAMLVHGLSKWRKLFSGEEIDFIDPIGIGETESLVLAVFAEVVCAILLMIGWMTRFALIPLLATMMVAYFIVHWNDDFGSKEASLLYGVAYLALFITGPGQFSLDRLRKKPSRF</sequence>
<dbReference type="InterPro" id="IPR032808">
    <property type="entry name" value="DoxX"/>
</dbReference>
<evidence type="ECO:0000256" key="5">
    <source>
        <dbReference type="ARBA" id="ARBA00022989"/>
    </source>
</evidence>
<dbReference type="GO" id="GO:0005886">
    <property type="term" value="C:plasma membrane"/>
    <property type="evidence" value="ECO:0007669"/>
    <property type="project" value="UniProtKB-SubCell"/>
</dbReference>
<reference evidence="8 9" key="1">
    <citation type="submission" date="2019-10" db="EMBL/GenBank/DDBJ databases">
        <title>Genome sequence of Phaeocystidibacter marisrubri JCM30614 (type strain).</title>
        <authorList>
            <person name="Bowman J.P."/>
        </authorList>
    </citation>
    <scope>NUCLEOTIDE SEQUENCE [LARGE SCALE GENOMIC DNA]</scope>
    <source>
        <strain evidence="8 9">JCM 30614</strain>
    </source>
</reference>
<evidence type="ECO:0000256" key="3">
    <source>
        <dbReference type="ARBA" id="ARBA00022475"/>
    </source>
</evidence>
<dbReference type="EMBL" id="WBVQ01000002">
    <property type="protein sequence ID" value="KAB2815851.1"/>
    <property type="molecule type" value="Genomic_DNA"/>
</dbReference>
<evidence type="ECO:0000256" key="7">
    <source>
        <dbReference type="SAM" id="Phobius"/>
    </source>
</evidence>
<feature type="transmembrane region" description="Helical" evidence="7">
    <location>
        <begin position="82"/>
        <end position="98"/>
    </location>
</feature>
<feature type="transmembrane region" description="Helical" evidence="7">
    <location>
        <begin position="12"/>
        <end position="32"/>
    </location>
</feature>
<evidence type="ECO:0000313" key="9">
    <source>
        <dbReference type="Proteomes" id="UP000484164"/>
    </source>
</evidence>
<name>A0A6L3ZDD7_9FLAO</name>
<evidence type="ECO:0000313" key="8">
    <source>
        <dbReference type="EMBL" id="KAB2815851.1"/>
    </source>
</evidence>
<dbReference type="OrthoDB" id="9813193at2"/>
<comment type="subcellular location">
    <subcellularLocation>
        <location evidence="1">Cell membrane</location>
        <topology evidence="1">Multi-pass membrane protein</topology>
    </subcellularLocation>
</comment>
<keyword evidence="4 7" id="KW-0812">Transmembrane</keyword>